<dbReference type="InterPro" id="IPR036291">
    <property type="entry name" value="NAD(P)-bd_dom_sf"/>
</dbReference>
<dbReference type="InterPro" id="IPR002347">
    <property type="entry name" value="SDR_fam"/>
</dbReference>
<dbReference type="FunFam" id="3.40.50.720:FF:000084">
    <property type="entry name" value="Short-chain dehydrogenase reductase"/>
    <property type="match status" value="1"/>
</dbReference>
<dbReference type="Proteomes" id="UP000538292">
    <property type="component" value="Unassembled WGS sequence"/>
</dbReference>
<name>A0A7W2APJ3_9BACL</name>
<evidence type="ECO:0000313" key="4">
    <source>
        <dbReference type="Proteomes" id="UP000538292"/>
    </source>
</evidence>
<dbReference type="InterPro" id="IPR050259">
    <property type="entry name" value="SDR"/>
</dbReference>
<dbReference type="GO" id="GO:0008206">
    <property type="term" value="P:bile acid metabolic process"/>
    <property type="evidence" value="ECO:0007669"/>
    <property type="project" value="UniProtKB-ARBA"/>
</dbReference>
<proteinExistence type="inferred from homology"/>
<comment type="similarity">
    <text evidence="1">Belongs to the short-chain dehydrogenases/reductases (SDR) family.</text>
</comment>
<evidence type="ECO:0000256" key="2">
    <source>
        <dbReference type="ARBA" id="ARBA00023002"/>
    </source>
</evidence>
<dbReference type="AlphaFoldDB" id="A0A7W2APJ3"/>
<dbReference type="PANTHER" id="PTHR42879:SF6">
    <property type="entry name" value="NADPH-DEPENDENT REDUCTASE BACG"/>
    <property type="match status" value="1"/>
</dbReference>
<keyword evidence="2" id="KW-0560">Oxidoreductase</keyword>
<reference evidence="3 4" key="1">
    <citation type="submission" date="2020-07" db="EMBL/GenBank/DDBJ databases">
        <title>Thermoactinomyces phylogeny.</title>
        <authorList>
            <person name="Dunlap C."/>
        </authorList>
    </citation>
    <scope>NUCLEOTIDE SEQUENCE [LARGE SCALE GENOMIC DNA]</scope>
    <source>
        <strain evidence="3 4">AMNI-1</strain>
    </source>
</reference>
<dbReference type="RefSeq" id="WP_181737088.1">
    <property type="nucleotide sequence ID" value="NZ_JACEOL010000003.1"/>
</dbReference>
<dbReference type="GO" id="GO:0016491">
    <property type="term" value="F:oxidoreductase activity"/>
    <property type="evidence" value="ECO:0007669"/>
    <property type="project" value="UniProtKB-KW"/>
</dbReference>
<protein>
    <submittedName>
        <fullName evidence="3">SDR family oxidoreductase</fullName>
    </submittedName>
</protein>
<dbReference type="EMBL" id="JACEOL010000003">
    <property type="protein sequence ID" value="MBA4601024.1"/>
    <property type="molecule type" value="Genomic_DNA"/>
</dbReference>
<dbReference type="CDD" id="cd05344">
    <property type="entry name" value="BKR_like_SDR_like"/>
    <property type="match status" value="1"/>
</dbReference>
<dbReference type="PANTHER" id="PTHR42879">
    <property type="entry name" value="3-OXOACYL-(ACYL-CARRIER-PROTEIN) REDUCTASE"/>
    <property type="match status" value="1"/>
</dbReference>
<keyword evidence="4" id="KW-1185">Reference proteome</keyword>
<dbReference type="PRINTS" id="PR00081">
    <property type="entry name" value="GDHRDH"/>
</dbReference>
<gene>
    <name evidence="3" type="ORF">H2C83_01515</name>
</gene>
<comment type="caution">
    <text evidence="3">The sequence shown here is derived from an EMBL/GenBank/DDBJ whole genome shotgun (WGS) entry which is preliminary data.</text>
</comment>
<dbReference type="Gene3D" id="3.40.50.720">
    <property type="entry name" value="NAD(P)-binding Rossmann-like Domain"/>
    <property type="match status" value="1"/>
</dbReference>
<accession>A0A7W2APJ3</accession>
<sequence length="262" mass="27811">MDLGLKGKSALIAASSKGLGKAIALELAREGADVVITSRNEDQLQKTAAEIEAISGAKVATCVADVTKSKDIQALIQFTVAEHEGIDILVTNAGGPPAGSFDDFGDEDWENAFQLNLLSMIRLIRGALPYMRRKKSGRIVNLASSSFKQPIDNLILSNTFRTAIVGLSKSLSVELGRDGILINTIGPGRIATDRIVSLDMTYAAKTGLSPDEVRSRSVGQIPLGRYGTPEEFAKVVAFLVSEANTYVTGQAFLVDGGLVKSI</sequence>
<evidence type="ECO:0000313" key="3">
    <source>
        <dbReference type="EMBL" id="MBA4601024.1"/>
    </source>
</evidence>
<evidence type="ECO:0000256" key="1">
    <source>
        <dbReference type="ARBA" id="ARBA00006484"/>
    </source>
</evidence>
<dbReference type="SUPFAM" id="SSF51735">
    <property type="entry name" value="NAD(P)-binding Rossmann-fold domains"/>
    <property type="match status" value="1"/>
</dbReference>
<dbReference type="Pfam" id="PF13561">
    <property type="entry name" value="adh_short_C2"/>
    <property type="match status" value="1"/>
</dbReference>
<organism evidence="3 4">
    <name type="scientific">Thermoactinomyces mirandus</name>
    <dbReference type="NCBI Taxonomy" id="2756294"/>
    <lineage>
        <taxon>Bacteria</taxon>
        <taxon>Bacillati</taxon>
        <taxon>Bacillota</taxon>
        <taxon>Bacilli</taxon>
        <taxon>Bacillales</taxon>
        <taxon>Thermoactinomycetaceae</taxon>
        <taxon>Thermoactinomyces</taxon>
    </lineage>
</organism>